<protein>
    <submittedName>
        <fullName evidence="8">Energy-coupling factor ABC transporter permease</fullName>
    </submittedName>
</protein>
<organism evidence="8 9">
    <name type="scientific">Thiobacter aerophilum</name>
    <dbReference type="NCBI Taxonomy" id="3121275"/>
    <lineage>
        <taxon>Bacteria</taxon>
        <taxon>Pseudomonadati</taxon>
        <taxon>Pseudomonadota</taxon>
        <taxon>Betaproteobacteria</taxon>
        <taxon>Burkholderiales</taxon>
        <taxon>Thiobacteraceae</taxon>
        <taxon>Thiobacter</taxon>
    </lineage>
</organism>
<proteinExistence type="predicted"/>
<keyword evidence="3" id="KW-1003">Cell membrane</keyword>
<dbReference type="EMBL" id="JBAJEX010000005">
    <property type="protein sequence ID" value="MEO1767139.1"/>
    <property type="molecule type" value="Genomic_DNA"/>
</dbReference>
<comment type="caution">
    <text evidence="8">The sequence shown here is derived from an EMBL/GenBank/DDBJ whole genome shotgun (WGS) entry which is preliminary data.</text>
</comment>
<reference evidence="8 9" key="1">
    <citation type="submission" date="2024-02" db="EMBL/GenBank/DDBJ databases">
        <title>New thermophilic sulfur-oxidizing bacteria from a hot springs of the Uzon caldera (Kamchatka, Russia).</title>
        <authorList>
            <person name="Dukat A.M."/>
            <person name="Elcheninov A.G."/>
            <person name="Frolov E.N."/>
        </authorList>
    </citation>
    <scope>NUCLEOTIDE SEQUENCE [LARGE SCALE GENOMIC DNA]</scope>
    <source>
        <strain evidence="8 9">AK1</strain>
    </source>
</reference>
<name>A0ABV0EIB1_9BURK</name>
<evidence type="ECO:0000256" key="3">
    <source>
        <dbReference type="ARBA" id="ARBA00022475"/>
    </source>
</evidence>
<evidence type="ECO:0000256" key="7">
    <source>
        <dbReference type="SAM" id="Phobius"/>
    </source>
</evidence>
<keyword evidence="6 7" id="KW-0472">Membrane</keyword>
<evidence type="ECO:0000256" key="4">
    <source>
        <dbReference type="ARBA" id="ARBA00022692"/>
    </source>
</evidence>
<dbReference type="Pfam" id="PF01891">
    <property type="entry name" value="CbiM"/>
    <property type="match status" value="1"/>
</dbReference>
<evidence type="ECO:0000313" key="9">
    <source>
        <dbReference type="Proteomes" id="UP001482231"/>
    </source>
</evidence>
<dbReference type="InterPro" id="IPR002751">
    <property type="entry name" value="CbiM/NikMN"/>
</dbReference>
<evidence type="ECO:0000256" key="6">
    <source>
        <dbReference type="ARBA" id="ARBA00023136"/>
    </source>
</evidence>
<feature type="transmembrane region" description="Helical" evidence="7">
    <location>
        <begin position="46"/>
        <end position="64"/>
    </location>
</feature>
<evidence type="ECO:0000256" key="1">
    <source>
        <dbReference type="ARBA" id="ARBA00004651"/>
    </source>
</evidence>
<gene>
    <name evidence="8" type="ORF">V6E02_07935</name>
</gene>
<evidence type="ECO:0000256" key="5">
    <source>
        <dbReference type="ARBA" id="ARBA00022989"/>
    </source>
</evidence>
<feature type="transmembrane region" description="Helical" evidence="7">
    <location>
        <begin position="145"/>
        <end position="174"/>
    </location>
</feature>
<feature type="transmembrane region" description="Helical" evidence="7">
    <location>
        <begin position="186"/>
        <end position="211"/>
    </location>
</feature>
<feature type="transmembrane region" description="Helical" evidence="7">
    <location>
        <begin position="76"/>
        <end position="101"/>
    </location>
</feature>
<keyword evidence="2" id="KW-0813">Transport</keyword>
<feature type="transmembrane region" description="Helical" evidence="7">
    <location>
        <begin position="113"/>
        <end position="133"/>
    </location>
</feature>
<dbReference type="Gene3D" id="1.10.1760.20">
    <property type="match status" value="1"/>
</dbReference>
<comment type="subcellular location">
    <subcellularLocation>
        <location evidence="1">Cell membrane</location>
        <topology evidence="1">Multi-pass membrane protein</topology>
    </subcellularLocation>
</comment>
<evidence type="ECO:0000313" key="8">
    <source>
        <dbReference type="EMBL" id="MEO1767139.1"/>
    </source>
</evidence>
<accession>A0ABV0EIB1</accession>
<dbReference type="RefSeq" id="WP_347308246.1">
    <property type="nucleotide sequence ID" value="NZ_JBAJEX010000005.1"/>
</dbReference>
<keyword evidence="4 7" id="KW-0812">Transmembrane</keyword>
<feature type="transmembrane region" description="Helical" evidence="7">
    <location>
        <begin position="17"/>
        <end position="34"/>
    </location>
</feature>
<dbReference type="Proteomes" id="UP001482231">
    <property type="component" value="Unassembled WGS sequence"/>
</dbReference>
<keyword evidence="5 7" id="KW-1133">Transmembrane helix</keyword>
<keyword evidence="9" id="KW-1185">Reference proteome</keyword>
<sequence>MTRALAMNIPDHLLPSAWYWIGHLLAIALILFALKRAPLAGLKTPWRLNLWLGAIVVLMVLWSIKTGVKPGLNFHVLGATALTLMFGWPLALLALALVVLGTTLAGETIAWQALSLNFLVMGGVPVGVSHVLYRLVDRHLPNHFMIYVFLCGFFGAALSMAATGLAATAVMAVSGTYTLDYLLSHYLPYFVLMGWSEAILTGMAVTLMAVYRPAWVTTFDDQRYLHNR</sequence>
<evidence type="ECO:0000256" key="2">
    <source>
        <dbReference type="ARBA" id="ARBA00022448"/>
    </source>
</evidence>